<accession>A0A838L2G5</accession>
<dbReference type="SUPFAM" id="SSF53335">
    <property type="entry name" value="S-adenosyl-L-methionine-dependent methyltransferases"/>
    <property type="match status" value="1"/>
</dbReference>
<dbReference type="InterPro" id="IPR041698">
    <property type="entry name" value="Methyltransf_25"/>
</dbReference>
<proteinExistence type="predicted"/>
<keyword evidence="5" id="KW-1185">Reference proteome</keyword>
<dbReference type="PANTHER" id="PTHR43861:SF1">
    <property type="entry name" value="TRANS-ACONITATE 2-METHYLTRANSFERASE"/>
    <property type="match status" value="1"/>
</dbReference>
<dbReference type="GO" id="GO:0008168">
    <property type="term" value="F:methyltransferase activity"/>
    <property type="evidence" value="ECO:0007669"/>
    <property type="project" value="UniProtKB-KW"/>
</dbReference>
<keyword evidence="2 4" id="KW-0808">Transferase</keyword>
<dbReference type="RefSeq" id="WP_160365178.1">
    <property type="nucleotide sequence ID" value="NZ_JACEIB010000001.1"/>
</dbReference>
<organism evidence="4 5">
    <name type="scientific">Sphingomonas chungangi</name>
    <dbReference type="NCBI Taxonomy" id="2683589"/>
    <lineage>
        <taxon>Bacteria</taxon>
        <taxon>Pseudomonadati</taxon>
        <taxon>Pseudomonadota</taxon>
        <taxon>Alphaproteobacteria</taxon>
        <taxon>Sphingomonadales</taxon>
        <taxon>Sphingomonadaceae</taxon>
        <taxon>Sphingomonas</taxon>
    </lineage>
</organism>
<reference evidence="4 5" key="1">
    <citation type="submission" date="2020-07" db="EMBL/GenBank/DDBJ databases">
        <authorList>
            <person name="Sun Q."/>
        </authorList>
    </citation>
    <scope>NUCLEOTIDE SEQUENCE [LARGE SCALE GENOMIC DNA]</scope>
    <source>
        <strain evidence="4 5">CGMCC 1.13654</strain>
    </source>
</reference>
<evidence type="ECO:0000256" key="2">
    <source>
        <dbReference type="ARBA" id="ARBA00022679"/>
    </source>
</evidence>
<gene>
    <name evidence="4" type="ORF">HZF05_03315</name>
</gene>
<dbReference type="InterPro" id="IPR029063">
    <property type="entry name" value="SAM-dependent_MTases_sf"/>
</dbReference>
<dbReference type="CDD" id="cd02440">
    <property type="entry name" value="AdoMet_MTases"/>
    <property type="match status" value="1"/>
</dbReference>
<dbReference type="Gene3D" id="3.40.50.150">
    <property type="entry name" value="Vaccinia Virus protein VP39"/>
    <property type="match status" value="1"/>
</dbReference>
<dbReference type="Pfam" id="PF13649">
    <property type="entry name" value="Methyltransf_25"/>
    <property type="match status" value="1"/>
</dbReference>
<evidence type="ECO:0000313" key="4">
    <source>
        <dbReference type="EMBL" id="MBA2933120.1"/>
    </source>
</evidence>
<name>A0A838L2G5_9SPHN</name>
<feature type="domain" description="Methyltransferase" evidence="3">
    <location>
        <begin position="42"/>
        <end position="134"/>
    </location>
</feature>
<evidence type="ECO:0000256" key="1">
    <source>
        <dbReference type="ARBA" id="ARBA00022603"/>
    </source>
</evidence>
<dbReference type="PANTHER" id="PTHR43861">
    <property type="entry name" value="TRANS-ACONITATE 2-METHYLTRANSFERASE-RELATED"/>
    <property type="match status" value="1"/>
</dbReference>
<keyword evidence="1 4" id="KW-0489">Methyltransferase</keyword>
<dbReference type="AlphaFoldDB" id="A0A838L2G5"/>
<dbReference type="GO" id="GO:0032259">
    <property type="term" value="P:methylation"/>
    <property type="evidence" value="ECO:0007669"/>
    <property type="project" value="UniProtKB-KW"/>
</dbReference>
<evidence type="ECO:0000259" key="3">
    <source>
        <dbReference type="Pfam" id="PF13649"/>
    </source>
</evidence>
<dbReference type="EMBL" id="JACEIB010000001">
    <property type="protein sequence ID" value="MBA2933120.1"/>
    <property type="molecule type" value="Genomic_DNA"/>
</dbReference>
<sequence>MSVADAFGRAAHYDAHAAVQRIVAEKLADRILALPLPPDPRVLEIGCGTGFLGLELVDNLEPSHWRMTDIAPAMVDRARQRLDDRANVSFAVMDGEHPDVAGRFDLICSSLTFQWFGDLPAAVARLRRRLSPRGSLVFTTLAEGSFFEWRRAHGDLAPGTRDYPSTEALAAMGLEVEIETIPMAHKSAREFLRSVKGIGAGTPRDGHRPLTPSELRGVMGRFEAKGCVASYVVATCVAGPL</sequence>
<dbReference type="Proteomes" id="UP000570166">
    <property type="component" value="Unassembled WGS sequence"/>
</dbReference>
<evidence type="ECO:0000313" key="5">
    <source>
        <dbReference type="Proteomes" id="UP000570166"/>
    </source>
</evidence>
<comment type="caution">
    <text evidence="4">The sequence shown here is derived from an EMBL/GenBank/DDBJ whole genome shotgun (WGS) entry which is preliminary data.</text>
</comment>
<protein>
    <submittedName>
        <fullName evidence="4">Methyltransferase domain-containing protein</fullName>
    </submittedName>
</protein>